<feature type="region of interest" description="Disordered" evidence="1">
    <location>
        <begin position="47"/>
        <end position="66"/>
    </location>
</feature>
<name>A0A7V8GKD5_9GAMM</name>
<comment type="caution">
    <text evidence="2">The sequence shown here is derived from an EMBL/GenBank/DDBJ whole genome shotgun (WGS) entry which is preliminary data.</text>
</comment>
<dbReference type="RefSeq" id="WP_162312074.1">
    <property type="nucleotide sequence ID" value="NZ_JACHGU010000002.1"/>
</dbReference>
<organism evidence="2 3">
    <name type="scientific">Pseudoxanthomonas broegbernensis</name>
    <dbReference type="NCBI Taxonomy" id="83619"/>
    <lineage>
        <taxon>Bacteria</taxon>
        <taxon>Pseudomonadati</taxon>
        <taxon>Pseudomonadota</taxon>
        <taxon>Gammaproteobacteria</taxon>
        <taxon>Lysobacterales</taxon>
        <taxon>Lysobacteraceae</taxon>
        <taxon>Pseudoxanthomonas</taxon>
    </lineage>
</organism>
<keyword evidence="3" id="KW-1185">Reference proteome</keyword>
<evidence type="ECO:0000313" key="2">
    <source>
        <dbReference type="EMBL" id="KAF1684969.1"/>
    </source>
</evidence>
<dbReference type="EMBL" id="MWIP01000019">
    <property type="protein sequence ID" value="KAF1684969.1"/>
    <property type="molecule type" value="Genomic_DNA"/>
</dbReference>
<evidence type="ECO:0000313" key="3">
    <source>
        <dbReference type="Proteomes" id="UP000462066"/>
    </source>
</evidence>
<sequence>MRHLRALARTTPLRLLALLLVLGLLARPVLGSVGEVHELAHEDAAAHAHASAVDGPSHGAGHADDGERGTAGLLHALLHFAHCCGQVPALPSAAPTPALAWTAAVAPRPLDHGGLPSAPVLTPFRPPISA</sequence>
<accession>A0A7V8GKD5</accession>
<dbReference type="Proteomes" id="UP000462066">
    <property type="component" value="Unassembled WGS sequence"/>
</dbReference>
<dbReference type="AlphaFoldDB" id="A0A7V8GKD5"/>
<gene>
    <name evidence="2" type="ORF">B1992_13700</name>
</gene>
<protein>
    <submittedName>
        <fullName evidence="2">Uncharacterized protein</fullName>
    </submittedName>
</protein>
<reference evidence="2 3" key="1">
    <citation type="submission" date="2017-10" db="EMBL/GenBank/DDBJ databases">
        <title>Whole genome sequencing of Pseudoxanthomonas broegbernensis DSM 12573(T).</title>
        <authorList>
            <person name="Kumar S."/>
            <person name="Bansal K."/>
            <person name="Kaur A."/>
            <person name="Patil P."/>
            <person name="Sharma S."/>
            <person name="Patil P.B."/>
        </authorList>
    </citation>
    <scope>NUCLEOTIDE SEQUENCE [LARGE SCALE GENOMIC DNA]</scope>
    <source>
        <strain evidence="2 3">DSM 12573</strain>
    </source>
</reference>
<evidence type="ECO:0000256" key="1">
    <source>
        <dbReference type="SAM" id="MobiDB-lite"/>
    </source>
</evidence>
<proteinExistence type="predicted"/>